<keyword evidence="2" id="KW-1185">Reference proteome</keyword>
<evidence type="ECO:0000313" key="1">
    <source>
        <dbReference type="EMBL" id="QDE32128.1"/>
    </source>
</evidence>
<dbReference type="RefSeq" id="WP_140234847.1">
    <property type="nucleotide sequence ID" value="NZ_CP041036.1"/>
</dbReference>
<dbReference type="Proteomes" id="UP000319809">
    <property type="component" value="Chromosome"/>
</dbReference>
<sequence>MMMLLKTIGVLVGLISSLLVFAVVCLVAINASDRTKSPNTLLVESWLKQQPVASSENGVEYAMKMLSTIEGAKSNPQETSLSFSTQQTKLIRDFKEACHLAYWETCNEFFNRNSETINRAINAHQANIDKYNILVAMPDWQENDQSLIPQDQILWSQLFQLRELSLLETMNRSGSIASKIGVDAAIAFLNKETHFWNNVYHSSGSLLVHMIVSGVLKEQLRFAGTLAQSNKEVVKNISAWQSPFSLNQNDYERIFSGEWLFGHNAMQQMVMEAQLDTAPFYEQWLAKMFIKPIDDDNLRAEYFVNMVKEPVSTDASLLLKKPEYCNNDNSLLQLWQLRYNPVGKILSCSYYETDLKLRIVNMNNEIEQLRSNLMMTQ</sequence>
<reference evidence="1 2" key="1">
    <citation type="submission" date="2019-06" db="EMBL/GenBank/DDBJ databases">
        <title>The genome of Shewanella sp. SM1901.</title>
        <authorList>
            <person name="Cha Q."/>
        </authorList>
    </citation>
    <scope>NUCLEOTIDE SEQUENCE [LARGE SCALE GENOMIC DNA]</scope>
    <source>
        <strain evidence="1 2">SM1901</strain>
    </source>
</reference>
<protein>
    <recommendedName>
        <fullName evidence="3">DUF3080 domain-containing protein</fullName>
    </recommendedName>
</protein>
<dbReference type="EMBL" id="CP041036">
    <property type="protein sequence ID" value="QDE32128.1"/>
    <property type="molecule type" value="Genomic_DNA"/>
</dbReference>
<evidence type="ECO:0000313" key="2">
    <source>
        <dbReference type="Proteomes" id="UP000319809"/>
    </source>
</evidence>
<organism evidence="1 2">
    <name type="scientific">Shewanella polaris</name>
    <dbReference type="NCBI Taxonomy" id="2588449"/>
    <lineage>
        <taxon>Bacteria</taxon>
        <taxon>Pseudomonadati</taxon>
        <taxon>Pseudomonadota</taxon>
        <taxon>Gammaproteobacteria</taxon>
        <taxon>Alteromonadales</taxon>
        <taxon>Shewanellaceae</taxon>
        <taxon>Shewanella</taxon>
    </lineage>
</organism>
<accession>A0A4Y5YHP0</accession>
<name>A0A4Y5YHP0_9GAMM</name>
<proteinExistence type="predicted"/>
<gene>
    <name evidence="1" type="ORF">FH971_14870</name>
</gene>
<dbReference type="AlphaFoldDB" id="A0A4Y5YHP0"/>
<dbReference type="KEGG" id="spol:FH971_14870"/>
<evidence type="ECO:0008006" key="3">
    <source>
        <dbReference type="Google" id="ProtNLM"/>
    </source>
</evidence>